<dbReference type="AlphaFoldDB" id="A0A8H7NBS6"/>
<comment type="caution">
    <text evidence="2">The sequence shown here is derived from an EMBL/GenBank/DDBJ whole genome shotgun (WGS) entry which is preliminary data.</text>
</comment>
<sequence length="260" mass="29113">MNSGLWMMASCGVRLREFGGRRTCRGQRYRRRAFGSPTSDQLDDPLIQGLLVSKMIKCLRSSDGVAGIKTPSEISKIMTMDSSHKDIRQLRRYITTHAEDGRTTFITDLSEEPQFRQLPDKAEFALCYASNQFPTQLADDADVTTYKNYTENLPGITISTGTILRVVDMPPGALSPMHRTISLDYGVVLEGRVELVLDSGETRVLERGDISVQRGTNHAWRNMSETSWARMLYVLVPAENLVVAGERLTDNTLETIPGHK</sequence>
<reference evidence="2" key="1">
    <citation type="submission" date="2020-10" db="EMBL/GenBank/DDBJ databases">
        <title>High-Quality Genome Resource of Clonostachys rosea strain S41 by Oxford Nanopore Long-Read Sequencing.</title>
        <authorList>
            <person name="Wang H."/>
        </authorList>
    </citation>
    <scope>NUCLEOTIDE SEQUENCE</scope>
    <source>
        <strain evidence="2">S41</strain>
    </source>
</reference>
<evidence type="ECO:0000259" key="1">
    <source>
        <dbReference type="Pfam" id="PF07883"/>
    </source>
</evidence>
<dbReference type="InterPro" id="IPR047142">
    <property type="entry name" value="OryJ/VirC-like"/>
</dbReference>
<proteinExistence type="predicted"/>
<dbReference type="PANTHER" id="PTHR36156">
    <property type="entry name" value="SLR2101 PROTEIN"/>
    <property type="match status" value="1"/>
</dbReference>
<dbReference type="Pfam" id="PF07883">
    <property type="entry name" value="Cupin_2"/>
    <property type="match status" value="1"/>
</dbReference>
<accession>A0A8H7NBS6</accession>
<dbReference type="CDD" id="cd02231">
    <property type="entry name" value="cupin_BLL6423-like"/>
    <property type="match status" value="1"/>
</dbReference>
<dbReference type="InterPro" id="IPR011051">
    <property type="entry name" value="RmlC_Cupin_sf"/>
</dbReference>
<feature type="domain" description="Cupin type-2" evidence="1">
    <location>
        <begin position="166"/>
        <end position="234"/>
    </location>
</feature>
<dbReference type="Gene3D" id="2.60.120.10">
    <property type="entry name" value="Jelly Rolls"/>
    <property type="match status" value="1"/>
</dbReference>
<organism evidence="2 3">
    <name type="scientific">Bionectria ochroleuca</name>
    <name type="common">Gliocladium roseum</name>
    <dbReference type="NCBI Taxonomy" id="29856"/>
    <lineage>
        <taxon>Eukaryota</taxon>
        <taxon>Fungi</taxon>
        <taxon>Dikarya</taxon>
        <taxon>Ascomycota</taxon>
        <taxon>Pezizomycotina</taxon>
        <taxon>Sordariomycetes</taxon>
        <taxon>Hypocreomycetidae</taxon>
        <taxon>Hypocreales</taxon>
        <taxon>Bionectriaceae</taxon>
        <taxon>Clonostachys</taxon>
    </lineage>
</organism>
<evidence type="ECO:0000313" key="3">
    <source>
        <dbReference type="Proteomes" id="UP000616885"/>
    </source>
</evidence>
<dbReference type="SUPFAM" id="SSF51182">
    <property type="entry name" value="RmlC-like cupins"/>
    <property type="match status" value="1"/>
</dbReference>
<dbReference type="InterPro" id="IPR014710">
    <property type="entry name" value="RmlC-like_jellyroll"/>
</dbReference>
<evidence type="ECO:0000313" key="2">
    <source>
        <dbReference type="EMBL" id="KAF9752939.1"/>
    </source>
</evidence>
<dbReference type="PANTHER" id="PTHR36156:SF3">
    <property type="entry name" value="CUPIN 2 CONSERVED BARREL DOMAIN-CONTAINING PROTEIN"/>
    <property type="match status" value="1"/>
</dbReference>
<dbReference type="EMBL" id="JADCTT010000004">
    <property type="protein sequence ID" value="KAF9752939.1"/>
    <property type="molecule type" value="Genomic_DNA"/>
</dbReference>
<name>A0A8H7NBS6_BIOOC</name>
<gene>
    <name evidence="2" type="ORF">IM811_011697</name>
</gene>
<dbReference type="Proteomes" id="UP000616885">
    <property type="component" value="Unassembled WGS sequence"/>
</dbReference>
<dbReference type="InterPro" id="IPR013096">
    <property type="entry name" value="Cupin_2"/>
</dbReference>
<protein>
    <recommendedName>
        <fullName evidence="1">Cupin type-2 domain-containing protein</fullName>
    </recommendedName>
</protein>